<feature type="transmembrane region" description="Helical" evidence="6">
    <location>
        <begin position="154"/>
        <end position="176"/>
    </location>
</feature>
<keyword evidence="3 6" id="KW-0812">Transmembrane</keyword>
<dbReference type="PANTHER" id="PTHR33802">
    <property type="entry name" value="SI:CH211-161H7.5-RELATED"/>
    <property type="match status" value="1"/>
</dbReference>
<feature type="transmembrane region" description="Helical" evidence="6">
    <location>
        <begin position="59"/>
        <end position="80"/>
    </location>
</feature>
<evidence type="ECO:0000313" key="7">
    <source>
        <dbReference type="EMBL" id="QJC51387.1"/>
    </source>
</evidence>
<dbReference type="GO" id="GO:0016020">
    <property type="term" value="C:membrane"/>
    <property type="evidence" value="ECO:0007669"/>
    <property type="project" value="UniProtKB-SubCell"/>
</dbReference>
<dbReference type="Pfam" id="PF03073">
    <property type="entry name" value="TspO_MBR"/>
    <property type="match status" value="1"/>
</dbReference>
<name>A0A6H2GVF7_9BACL</name>
<evidence type="ECO:0000313" key="8">
    <source>
        <dbReference type="Proteomes" id="UP000502136"/>
    </source>
</evidence>
<evidence type="ECO:0000256" key="5">
    <source>
        <dbReference type="ARBA" id="ARBA00023136"/>
    </source>
</evidence>
<organism evidence="7 8">
    <name type="scientific">Paenibacillus albicereus</name>
    <dbReference type="NCBI Taxonomy" id="2726185"/>
    <lineage>
        <taxon>Bacteria</taxon>
        <taxon>Bacillati</taxon>
        <taxon>Bacillota</taxon>
        <taxon>Bacilli</taxon>
        <taxon>Bacillales</taxon>
        <taxon>Paenibacillaceae</taxon>
        <taxon>Paenibacillus</taxon>
    </lineage>
</organism>
<dbReference type="EMBL" id="CP051428">
    <property type="protein sequence ID" value="QJC51387.1"/>
    <property type="molecule type" value="Genomic_DNA"/>
</dbReference>
<feature type="transmembrane region" description="Helical" evidence="6">
    <location>
        <begin position="188"/>
        <end position="208"/>
    </location>
</feature>
<dbReference type="Proteomes" id="UP000502136">
    <property type="component" value="Chromosome"/>
</dbReference>
<reference evidence="7 8" key="1">
    <citation type="submission" date="2020-04" db="EMBL/GenBank/DDBJ databases">
        <title>Novel Paenibacillus strain UniB2 isolated from commercial digestive syrup.</title>
        <authorList>
            <person name="Thorat V."/>
            <person name="Kirdat K."/>
            <person name="Tiwarekar B."/>
            <person name="Yadav A."/>
        </authorList>
    </citation>
    <scope>NUCLEOTIDE SEQUENCE [LARGE SCALE GENOMIC DNA]</scope>
    <source>
        <strain evidence="7 8">UniB2</strain>
    </source>
</reference>
<evidence type="ECO:0000256" key="2">
    <source>
        <dbReference type="ARBA" id="ARBA00007524"/>
    </source>
</evidence>
<dbReference type="InterPro" id="IPR038330">
    <property type="entry name" value="TspO/MBR-related_sf"/>
</dbReference>
<feature type="transmembrane region" description="Helical" evidence="6">
    <location>
        <begin position="21"/>
        <end position="39"/>
    </location>
</feature>
<keyword evidence="8" id="KW-1185">Reference proteome</keyword>
<feature type="transmembrane region" description="Helical" evidence="6">
    <location>
        <begin position="115"/>
        <end position="133"/>
    </location>
</feature>
<evidence type="ECO:0000256" key="6">
    <source>
        <dbReference type="SAM" id="Phobius"/>
    </source>
</evidence>
<feature type="transmembrane region" description="Helical" evidence="6">
    <location>
        <begin position="92"/>
        <end position="109"/>
    </location>
</feature>
<evidence type="ECO:0000256" key="4">
    <source>
        <dbReference type="ARBA" id="ARBA00022989"/>
    </source>
</evidence>
<dbReference type="PANTHER" id="PTHR33802:SF1">
    <property type="entry name" value="XK-RELATED PROTEIN"/>
    <property type="match status" value="1"/>
</dbReference>
<evidence type="ECO:0000256" key="3">
    <source>
        <dbReference type="ARBA" id="ARBA00022692"/>
    </source>
</evidence>
<gene>
    <name evidence="7" type="ORF">HGI30_07390</name>
</gene>
<dbReference type="AlphaFoldDB" id="A0A6H2GVF7"/>
<dbReference type="InterPro" id="IPR004307">
    <property type="entry name" value="TspO_MBR"/>
</dbReference>
<accession>A0A6H2GVF7</accession>
<protein>
    <submittedName>
        <fullName evidence="7">Tryptophan-rich sensory protein</fullName>
    </submittedName>
</protein>
<dbReference type="Gene3D" id="1.20.1260.100">
    <property type="entry name" value="TspO/MBR protein"/>
    <property type="match status" value="1"/>
</dbReference>
<proteinExistence type="inferred from homology"/>
<dbReference type="KEGG" id="palr:HGI30_07390"/>
<sequence>MNAISARSAALPVWQRAVNTAAFVLMIVMNALATLLPLGGKTTGELSDQYPVLLTPPGYVFSIWSVIYALLAGFIVYQWTSRGASRQSTRSVGLWFVLNALANSAWIVAWHYEQLGLSVVIMLVLLATLIVLYHRTQRAGGLNAPAGETLLVQLPFSLYLGWISVATIVNVTVLLYDSGWEGFGLGDTAWLTIGMIVAAIVGLGIGFLYRDPFFGLVQAWALSGIATKSELASSSSTLAWTLAGALVLSSLLQAWRRWGSSRR</sequence>
<evidence type="ECO:0000256" key="1">
    <source>
        <dbReference type="ARBA" id="ARBA00004141"/>
    </source>
</evidence>
<keyword evidence="5 6" id="KW-0472">Membrane</keyword>
<keyword evidence="4 6" id="KW-1133">Transmembrane helix</keyword>
<dbReference type="RefSeq" id="WP_168907038.1">
    <property type="nucleotide sequence ID" value="NZ_CP051428.1"/>
</dbReference>
<comment type="similarity">
    <text evidence="2">Belongs to the TspO/BZRP family.</text>
</comment>
<comment type="subcellular location">
    <subcellularLocation>
        <location evidence="1">Membrane</location>
        <topology evidence="1">Multi-pass membrane protein</topology>
    </subcellularLocation>
</comment>